<dbReference type="InterPro" id="IPR002878">
    <property type="entry name" value="ChsH2_C"/>
</dbReference>
<dbReference type="InterPro" id="IPR022002">
    <property type="entry name" value="ChsH2_Znr"/>
</dbReference>
<dbReference type="EMBL" id="FNUC01000003">
    <property type="protein sequence ID" value="SEE58168.1"/>
    <property type="molecule type" value="Genomic_DNA"/>
</dbReference>
<reference evidence="4" key="1">
    <citation type="submission" date="2016-10" db="EMBL/GenBank/DDBJ databases">
        <authorList>
            <person name="Varghese N."/>
            <person name="Submissions S."/>
        </authorList>
    </citation>
    <scope>NUCLEOTIDE SEQUENCE [LARGE SCALE GENOMIC DNA]</scope>
    <source>
        <strain evidence="4">DSM 45237</strain>
    </source>
</reference>
<keyword evidence="4" id="KW-1185">Reference proteome</keyword>
<feature type="domain" description="ChsH2 rubredoxin-like zinc ribbon" evidence="2">
    <location>
        <begin position="22"/>
        <end position="57"/>
    </location>
</feature>
<dbReference type="InterPro" id="IPR052513">
    <property type="entry name" value="Thioester_dehydratase-like"/>
</dbReference>
<organism evidence="3 4">
    <name type="scientific">Jiangella alba</name>
    <dbReference type="NCBI Taxonomy" id="561176"/>
    <lineage>
        <taxon>Bacteria</taxon>
        <taxon>Bacillati</taxon>
        <taxon>Actinomycetota</taxon>
        <taxon>Actinomycetes</taxon>
        <taxon>Jiangellales</taxon>
        <taxon>Jiangellaceae</taxon>
        <taxon>Jiangella</taxon>
    </lineage>
</organism>
<dbReference type="Proteomes" id="UP000181980">
    <property type="component" value="Unassembled WGS sequence"/>
</dbReference>
<dbReference type="PANTHER" id="PTHR34075:SF5">
    <property type="entry name" value="BLR3430 PROTEIN"/>
    <property type="match status" value="1"/>
</dbReference>
<dbReference type="InterPro" id="IPR012340">
    <property type="entry name" value="NA-bd_OB-fold"/>
</dbReference>
<evidence type="ECO:0008006" key="5">
    <source>
        <dbReference type="Google" id="ProtNLM"/>
    </source>
</evidence>
<evidence type="ECO:0000259" key="1">
    <source>
        <dbReference type="Pfam" id="PF01796"/>
    </source>
</evidence>
<dbReference type="Pfam" id="PF12172">
    <property type="entry name" value="zf-ChsH2"/>
    <property type="match status" value="1"/>
</dbReference>
<dbReference type="RefSeq" id="WP_069110832.1">
    <property type="nucleotide sequence ID" value="NZ_FNUC01000003.1"/>
</dbReference>
<protein>
    <recommendedName>
        <fullName evidence="5">DUF35 domain-containing protein</fullName>
    </recommendedName>
</protein>
<dbReference type="AlphaFoldDB" id="A0A1H5K2D3"/>
<name>A0A1H5K2D3_9ACTN</name>
<proteinExistence type="predicted"/>
<dbReference type="SUPFAM" id="SSF50249">
    <property type="entry name" value="Nucleic acid-binding proteins"/>
    <property type="match status" value="1"/>
</dbReference>
<dbReference type="Pfam" id="PF01796">
    <property type="entry name" value="OB_ChsH2_C"/>
    <property type="match status" value="1"/>
</dbReference>
<sequence length="146" mass="16283">MTPQAPSRPLPRNPHLDTLPFWAAAAEHRLTYQRCRACDTVIFYPRGHCTTCTGTDLGWHESAGAGTVYTCSVVRRPLHPAFKDLAPYTVAWVDLDEGFRLLTHIVDRAGRPVTSYIGQRVTVHWLDVDGVALPAFTPAADRTEDR</sequence>
<feature type="domain" description="ChsH2 C-terminal OB-fold" evidence="1">
    <location>
        <begin position="59"/>
        <end position="125"/>
    </location>
</feature>
<gene>
    <name evidence="3" type="ORF">SAMN04488561_1832</name>
</gene>
<dbReference type="PANTHER" id="PTHR34075">
    <property type="entry name" value="BLR3430 PROTEIN"/>
    <property type="match status" value="1"/>
</dbReference>
<accession>A0A1H5K2D3</accession>
<evidence type="ECO:0000313" key="4">
    <source>
        <dbReference type="Proteomes" id="UP000181980"/>
    </source>
</evidence>
<evidence type="ECO:0000313" key="3">
    <source>
        <dbReference type="EMBL" id="SEE58168.1"/>
    </source>
</evidence>
<dbReference type="OrthoDB" id="7470921at2"/>
<evidence type="ECO:0000259" key="2">
    <source>
        <dbReference type="Pfam" id="PF12172"/>
    </source>
</evidence>
<dbReference type="STRING" id="561176.SAMN04488561_1832"/>
<dbReference type="Gene3D" id="6.10.30.10">
    <property type="match status" value="1"/>
</dbReference>